<comment type="caution">
    <text evidence="2">The sequence shown here is derived from an EMBL/GenBank/DDBJ whole genome shotgun (WGS) entry which is preliminary data.</text>
</comment>
<feature type="region of interest" description="Disordered" evidence="1">
    <location>
        <begin position="40"/>
        <end position="94"/>
    </location>
</feature>
<feature type="compositionally biased region" description="Low complexity" evidence="1">
    <location>
        <begin position="41"/>
        <end position="72"/>
    </location>
</feature>
<reference evidence="2" key="1">
    <citation type="submission" date="2022-12" db="EMBL/GenBank/DDBJ databases">
        <title>Chromosome-level genome assembly of the bean flower thrips Megalurothrips usitatus.</title>
        <authorList>
            <person name="Ma L."/>
            <person name="Liu Q."/>
            <person name="Li H."/>
            <person name="Cai W."/>
        </authorList>
    </citation>
    <scope>NUCLEOTIDE SEQUENCE</scope>
    <source>
        <strain evidence="2">Cailab_2022a</strain>
    </source>
</reference>
<evidence type="ECO:0000313" key="2">
    <source>
        <dbReference type="EMBL" id="KAJ1529574.1"/>
    </source>
</evidence>
<evidence type="ECO:0000313" key="3">
    <source>
        <dbReference type="Proteomes" id="UP001075354"/>
    </source>
</evidence>
<dbReference type="AlphaFoldDB" id="A0AAV7XTR5"/>
<sequence length="94" mass="9432">MNSATSGKLSTRTTGYHQKALAEIRNSLLPFANIGGDSNVGSSAASTISTLSTTSGVSSASGLSGFSATSGGLDKDLNNQPHNMGYTEGTEAAF</sequence>
<name>A0AAV7XTR5_9NEOP</name>
<dbReference type="EMBL" id="JAPTSV010000003">
    <property type="protein sequence ID" value="KAJ1529574.1"/>
    <property type="molecule type" value="Genomic_DNA"/>
</dbReference>
<keyword evidence="3" id="KW-1185">Reference proteome</keyword>
<gene>
    <name evidence="2" type="ORF">ONE63_006345</name>
</gene>
<protein>
    <submittedName>
        <fullName evidence="2">Uncharacterized protein</fullName>
    </submittedName>
</protein>
<organism evidence="2 3">
    <name type="scientific">Megalurothrips usitatus</name>
    <name type="common">bean blossom thrips</name>
    <dbReference type="NCBI Taxonomy" id="439358"/>
    <lineage>
        <taxon>Eukaryota</taxon>
        <taxon>Metazoa</taxon>
        <taxon>Ecdysozoa</taxon>
        <taxon>Arthropoda</taxon>
        <taxon>Hexapoda</taxon>
        <taxon>Insecta</taxon>
        <taxon>Pterygota</taxon>
        <taxon>Neoptera</taxon>
        <taxon>Paraneoptera</taxon>
        <taxon>Thysanoptera</taxon>
        <taxon>Terebrantia</taxon>
        <taxon>Thripoidea</taxon>
        <taxon>Thripidae</taxon>
        <taxon>Megalurothrips</taxon>
    </lineage>
</organism>
<evidence type="ECO:0000256" key="1">
    <source>
        <dbReference type="SAM" id="MobiDB-lite"/>
    </source>
</evidence>
<dbReference type="Proteomes" id="UP001075354">
    <property type="component" value="Chromosome 3"/>
</dbReference>
<accession>A0AAV7XTR5</accession>
<proteinExistence type="predicted"/>